<dbReference type="RefSeq" id="WP_187035675.1">
    <property type="nucleotide sequence ID" value="NZ_CP060286.1"/>
</dbReference>
<feature type="domain" description="DUF4183" evidence="1">
    <location>
        <begin position="176"/>
        <end position="247"/>
    </location>
</feature>
<name>A0A7G8TA09_9FIRM</name>
<evidence type="ECO:0000313" key="2">
    <source>
        <dbReference type="EMBL" id="QNK40450.1"/>
    </source>
</evidence>
<evidence type="ECO:0000259" key="1">
    <source>
        <dbReference type="Pfam" id="PF13799"/>
    </source>
</evidence>
<dbReference type="KEGG" id="cfem:HCR03_17680"/>
<reference evidence="2 3" key="1">
    <citation type="submission" date="2020-08" db="EMBL/GenBank/DDBJ databases">
        <title>The isolate Caproiciproducens sp. 7D4C2 produces n-caproate at mildly acidic conditions from hexoses: genome and rBOX comparison with related strains and chain-elongating bacteria.</title>
        <authorList>
            <person name="Esquivel-Elizondo S."/>
            <person name="Bagci C."/>
            <person name="Temovska M."/>
            <person name="Jeon B.S."/>
            <person name="Bessarab I."/>
            <person name="Williams R.B.H."/>
            <person name="Huson D.H."/>
            <person name="Angenent L.T."/>
        </authorList>
    </citation>
    <scope>NUCLEOTIDE SEQUENCE [LARGE SCALE GENOMIC DNA]</scope>
    <source>
        <strain evidence="2 3">7D4C2</strain>
    </source>
</reference>
<feature type="domain" description="DUF4183" evidence="1">
    <location>
        <begin position="267"/>
        <end position="338"/>
    </location>
</feature>
<gene>
    <name evidence="2" type="ORF">HCR03_17680</name>
</gene>
<feature type="domain" description="DUF4183" evidence="1">
    <location>
        <begin position="365"/>
        <end position="428"/>
    </location>
</feature>
<dbReference type="Proteomes" id="UP000515909">
    <property type="component" value="Chromosome"/>
</dbReference>
<proteinExistence type="predicted"/>
<evidence type="ECO:0000313" key="3">
    <source>
        <dbReference type="Proteomes" id="UP000515909"/>
    </source>
</evidence>
<dbReference type="AlphaFoldDB" id="A0A7G8TA09"/>
<protein>
    <submittedName>
        <fullName evidence="2">DUF4183 domain-containing protein</fullName>
    </submittedName>
</protein>
<dbReference type="InterPro" id="IPR025237">
    <property type="entry name" value="DUF4183"/>
</dbReference>
<dbReference type="Pfam" id="PF13799">
    <property type="entry name" value="DUF4183"/>
    <property type="match status" value="3"/>
</dbReference>
<dbReference type="EMBL" id="CP060286">
    <property type="protein sequence ID" value="QNK40450.1"/>
    <property type="molecule type" value="Genomic_DNA"/>
</dbReference>
<organism evidence="2 3">
    <name type="scientific">Caproicibacter fermentans</name>
    <dbReference type="NCBI Taxonomy" id="2576756"/>
    <lineage>
        <taxon>Bacteria</taxon>
        <taxon>Bacillati</taxon>
        <taxon>Bacillota</taxon>
        <taxon>Clostridia</taxon>
        <taxon>Eubacteriales</taxon>
        <taxon>Acutalibacteraceae</taxon>
        <taxon>Caproicibacter</taxon>
    </lineage>
</organism>
<sequence>MSNLCPFITCRLTDRYGTVVSPYDPGVILYTVLPLSGNKVKQKNLSVAIEGYVSVFLDEKRISVPIPFYIVQSVQISAPKRSSFTFQLQSFHCWALPCGCRENPGFERVKLLIRMETVVFAKKDCSLLVPRIDSRLREIDRVCICANRVFDSVRFCSGCCICYKNVELRAELSQYNAVSDGVRRTYRDCDELKKYGGKGILSPEEVSYYDVFVNGVLQPKPTYLLKRGELTFKTQDVPAKGAPVIILFTTWRNVDCQIMEVSDWQYNAVSDGVKKKYTDEDEIKEYGAQGIPSPCEVSYFNLFINGVLQPKVNYRVRKGLLELTTSDAPSKGAPVILESIAIRDSEGRLFHAEAFHYNAYSCGGKIYTNRDEIRMYGENGIPNPNSVFYQNLFINAVLQPHVNYIVQQGCLLLETRDCPTVAAPITLQSVSGGCELPHCETQMSDAALAQWKREYSCGENPGLSPDIVPGGD</sequence>
<accession>A0A7G8TA09</accession>